<dbReference type="AlphaFoldDB" id="A0A1F4U7T7"/>
<evidence type="ECO:0000313" key="2">
    <source>
        <dbReference type="Proteomes" id="UP000179242"/>
    </source>
</evidence>
<dbReference type="EMBL" id="MEUJ01000002">
    <property type="protein sequence ID" value="OGC40949.1"/>
    <property type="molecule type" value="Genomic_DNA"/>
</dbReference>
<proteinExistence type="predicted"/>
<name>A0A1F4U7T7_UNCSA</name>
<sequence length="552" mass="61329">MEKPLSNKGAVLTQRIDRQINDFETKLAKVDPSGLGSLEAYSTSLPVTKAVYTKREFLSDLYSLRARLYQLQKEANDGNNAGAIELELQQISSKTDYLLNKWELLGEANKILASLKSLPTQSRQIVASDQKARQAYNTARQLGSYLWGRSDSEMQKFFHAADYFQRRLFMLSVKKEYESGYNYILRSVVDYNPKLTPPPSPYQKNHHDPAIQEAYRLVIQLGEKPKINLSQREEFQKSAVILGRLLAYAAFRSGMDKHFPGINQYLGASPALRMDMDRIRDLAFMRPRRIFARTERVKWLQDFRSQVENFTKKAWACKANKQAQEKLKTAAEDHKTTYSGLVSNSTAASIRDLAQGINSDTKRTTDFNLDAFDPRPTDELQGKLEDVLAQVRKDIESTDRVNLLITNTMVLILASLAGGALGGTATEVIAGRIGNSTLAKVATQAVDMTIQGVVASAVQRSFSSAVGIEIKTDFAKELLWNSLAGLSIPAGNLIWSTPQRTAHLTLGQAARFTAAKFILPTAANIGADILTNEIPDPTLMSFSSLAAAFLTK</sequence>
<reference evidence="1 2" key="1">
    <citation type="journal article" date="2016" name="Nat. Commun.">
        <title>Thousands of microbial genomes shed light on interconnected biogeochemical processes in an aquifer system.</title>
        <authorList>
            <person name="Anantharaman K."/>
            <person name="Brown C.T."/>
            <person name="Hug L.A."/>
            <person name="Sharon I."/>
            <person name="Castelle C.J."/>
            <person name="Probst A.J."/>
            <person name="Thomas B.C."/>
            <person name="Singh A."/>
            <person name="Wilkins M.J."/>
            <person name="Karaoz U."/>
            <person name="Brodie E.L."/>
            <person name="Williams K.H."/>
            <person name="Hubbard S.S."/>
            <person name="Banfield J.F."/>
        </authorList>
    </citation>
    <scope>NUCLEOTIDE SEQUENCE [LARGE SCALE GENOMIC DNA]</scope>
</reference>
<gene>
    <name evidence="1" type="ORF">A2438_01515</name>
</gene>
<organism evidence="1 2">
    <name type="scientific">candidate division WOR-1 bacterium RIFOXYC2_FULL_46_14</name>
    <dbReference type="NCBI Taxonomy" id="1802587"/>
    <lineage>
        <taxon>Bacteria</taxon>
        <taxon>Bacillati</taxon>
        <taxon>Saganbacteria</taxon>
    </lineage>
</organism>
<comment type="caution">
    <text evidence="1">The sequence shown here is derived from an EMBL/GenBank/DDBJ whole genome shotgun (WGS) entry which is preliminary data.</text>
</comment>
<accession>A0A1F4U7T7</accession>
<dbReference type="Proteomes" id="UP000179242">
    <property type="component" value="Unassembled WGS sequence"/>
</dbReference>
<evidence type="ECO:0000313" key="1">
    <source>
        <dbReference type="EMBL" id="OGC40949.1"/>
    </source>
</evidence>
<protein>
    <submittedName>
        <fullName evidence="1">Uncharacterized protein</fullName>
    </submittedName>
</protein>